<feature type="compositionally biased region" description="Gly residues" evidence="1">
    <location>
        <begin position="88"/>
        <end position="101"/>
    </location>
</feature>
<dbReference type="RefSeq" id="WP_010275068.1">
    <property type="nucleotide sequence ID" value="NZ_JAVRET010000150.1"/>
</dbReference>
<dbReference type="InterPro" id="IPR025326">
    <property type="entry name" value="DUF4232"/>
</dbReference>
<dbReference type="Pfam" id="PF14016">
    <property type="entry name" value="DUF4232"/>
    <property type="match status" value="1"/>
</dbReference>
<keyword evidence="2" id="KW-0732">Signal</keyword>
<proteinExistence type="predicted"/>
<organism evidence="4 5">
    <name type="scientific">Streptomyces evansiae</name>
    <dbReference type="NCBI Taxonomy" id="3075535"/>
    <lineage>
        <taxon>Bacteria</taxon>
        <taxon>Bacillati</taxon>
        <taxon>Actinomycetota</taxon>
        <taxon>Actinomycetes</taxon>
        <taxon>Kitasatosporales</taxon>
        <taxon>Streptomycetaceae</taxon>
        <taxon>Streptomyces</taxon>
    </lineage>
</organism>
<dbReference type="EMBL" id="JAVRET010000150">
    <property type="protein sequence ID" value="MDT0413545.1"/>
    <property type="molecule type" value="Genomic_DNA"/>
</dbReference>
<gene>
    <name evidence="4" type="ORF">RM698_31500</name>
</gene>
<evidence type="ECO:0000313" key="5">
    <source>
        <dbReference type="Proteomes" id="UP001183610"/>
    </source>
</evidence>
<evidence type="ECO:0000259" key="3">
    <source>
        <dbReference type="Pfam" id="PF14016"/>
    </source>
</evidence>
<dbReference type="Proteomes" id="UP001183610">
    <property type="component" value="Unassembled WGS sequence"/>
</dbReference>
<feature type="domain" description="DUF4232" evidence="3">
    <location>
        <begin position="118"/>
        <end position="241"/>
    </location>
</feature>
<feature type="region of interest" description="Disordered" evidence="1">
    <location>
        <begin position="31"/>
        <end position="131"/>
    </location>
</feature>
<feature type="compositionally biased region" description="Basic and acidic residues" evidence="1">
    <location>
        <begin position="57"/>
        <end position="67"/>
    </location>
</feature>
<evidence type="ECO:0000256" key="1">
    <source>
        <dbReference type="SAM" id="MobiDB-lite"/>
    </source>
</evidence>
<evidence type="ECO:0000256" key="2">
    <source>
        <dbReference type="SAM" id="SignalP"/>
    </source>
</evidence>
<reference evidence="5" key="1">
    <citation type="submission" date="2023-07" db="EMBL/GenBank/DDBJ databases">
        <title>30 novel species of actinomycetes from the DSMZ collection.</title>
        <authorList>
            <person name="Nouioui I."/>
        </authorList>
    </citation>
    <scope>NUCLEOTIDE SEQUENCE [LARGE SCALE GENOMIC DNA]</scope>
    <source>
        <strain evidence="5">DSM 41979</strain>
    </source>
</reference>
<comment type="caution">
    <text evidence="4">The sequence shown here is derived from an EMBL/GenBank/DDBJ whole genome shotgun (WGS) entry which is preliminary data.</text>
</comment>
<evidence type="ECO:0000313" key="4">
    <source>
        <dbReference type="EMBL" id="MDT0413545.1"/>
    </source>
</evidence>
<feature type="signal peptide" evidence="2">
    <location>
        <begin position="1"/>
        <end position="30"/>
    </location>
</feature>
<feature type="region of interest" description="Disordered" evidence="1">
    <location>
        <begin position="228"/>
        <end position="253"/>
    </location>
</feature>
<name>A0ABU2RA82_9ACTN</name>
<sequence length="253" mass="25095">MRTTTGKTTKARRAGTTAAALAAAALLLTACGGNDTGGTDAAQKVDSQAGPLPGDQADPRASEEGGKDPSAPASPGRDASSTPSGKESTGGGGGSKTGGGTATSDPGSDAKPAASTQCHTSELSVRVGDNHPGAGQEGFALVLTNTSSRTCTVYGYPGLAFVNDAGEQVTVDPERAPGTKERVSLTPGKSAWSPLTFTNPRATGVTTITPAAIRLTPPDERDYLKAAWKGGPVSNTGKASVPRVGPFTAGTGE</sequence>
<dbReference type="PROSITE" id="PS51257">
    <property type="entry name" value="PROKAR_LIPOPROTEIN"/>
    <property type="match status" value="1"/>
</dbReference>
<feature type="chain" id="PRO_5046392793" evidence="2">
    <location>
        <begin position="31"/>
        <end position="253"/>
    </location>
</feature>
<accession>A0ABU2RA82</accession>
<keyword evidence="5" id="KW-1185">Reference proteome</keyword>
<protein>
    <submittedName>
        <fullName evidence="4">DUF4232 domain-containing protein</fullName>
    </submittedName>
</protein>
<feature type="compositionally biased region" description="Polar residues" evidence="1">
    <location>
        <begin position="114"/>
        <end position="123"/>
    </location>
</feature>